<protein>
    <submittedName>
        <fullName evidence="1">Uncharacterized protein</fullName>
    </submittedName>
</protein>
<evidence type="ECO:0000313" key="1">
    <source>
        <dbReference type="EMBL" id="MBA4673170.1"/>
    </source>
</evidence>
<proteinExistence type="predicted"/>
<reference evidence="1" key="2">
    <citation type="submission" date="2020-07" db="EMBL/GenBank/DDBJ databases">
        <authorList>
            <person name="Vera ALvarez R."/>
            <person name="Arias-Moreno D.M."/>
            <person name="Jimenez-Jacinto V."/>
            <person name="Jimenez-Bremont J.F."/>
            <person name="Swaminathan K."/>
            <person name="Moose S.P."/>
            <person name="Guerrero-Gonzalez M.L."/>
            <person name="Marino-Ramirez L."/>
            <person name="Landsman D."/>
            <person name="Rodriguez-Kessler M."/>
            <person name="Delgado-Sanchez P."/>
        </authorList>
    </citation>
    <scope>NUCLEOTIDE SEQUENCE</scope>
    <source>
        <tissue evidence="1">Cladode</tissue>
    </source>
</reference>
<name>A0A7C9ARG8_OPUST</name>
<sequence>MGVGSTYPSSAKFRNKYDLHLYLVLSSSKLWRGEGTLLPEIWIPYFFRKILSRSSWRKTSFSEDSSSAISFCSISEVGLELLKTLNPSTDPPVSPFRFLFLENLFPSSCSDLAFSTKLTFNPKSFSFFSLNLSKSLANFFLSNLMPANKKEVSSIVINGGKNCKTKPKS</sequence>
<dbReference type="EMBL" id="GISG01257917">
    <property type="protein sequence ID" value="MBA4673170.1"/>
    <property type="molecule type" value="Transcribed_RNA"/>
</dbReference>
<dbReference type="AlphaFoldDB" id="A0A7C9ARG8"/>
<accession>A0A7C9ARG8</accession>
<organism evidence="1">
    <name type="scientific">Opuntia streptacantha</name>
    <name type="common">Prickly pear cactus</name>
    <name type="synonym">Opuntia cardona</name>
    <dbReference type="NCBI Taxonomy" id="393608"/>
    <lineage>
        <taxon>Eukaryota</taxon>
        <taxon>Viridiplantae</taxon>
        <taxon>Streptophyta</taxon>
        <taxon>Embryophyta</taxon>
        <taxon>Tracheophyta</taxon>
        <taxon>Spermatophyta</taxon>
        <taxon>Magnoliopsida</taxon>
        <taxon>eudicotyledons</taxon>
        <taxon>Gunneridae</taxon>
        <taxon>Pentapetalae</taxon>
        <taxon>Caryophyllales</taxon>
        <taxon>Cactineae</taxon>
        <taxon>Cactaceae</taxon>
        <taxon>Opuntioideae</taxon>
        <taxon>Opuntia</taxon>
    </lineage>
</organism>
<reference evidence="1" key="1">
    <citation type="journal article" date="2013" name="J. Plant Res.">
        <title>Effect of fungi and light on seed germination of three Opuntia species from semiarid lands of central Mexico.</title>
        <authorList>
            <person name="Delgado-Sanchez P."/>
            <person name="Jimenez-Bremont J.F."/>
            <person name="Guerrero-Gonzalez Mde L."/>
            <person name="Flores J."/>
        </authorList>
    </citation>
    <scope>NUCLEOTIDE SEQUENCE</scope>
    <source>
        <tissue evidence="1">Cladode</tissue>
    </source>
</reference>